<dbReference type="InterPro" id="IPR000515">
    <property type="entry name" value="MetI-like"/>
</dbReference>
<evidence type="ECO:0000313" key="10">
    <source>
        <dbReference type="Proteomes" id="UP000184096"/>
    </source>
</evidence>
<keyword evidence="5 7" id="KW-1133">Transmembrane helix</keyword>
<comment type="subcellular location">
    <subcellularLocation>
        <location evidence="1 7">Cell membrane</location>
        <topology evidence="1 7">Multi-pass membrane protein</topology>
    </subcellularLocation>
</comment>
<protein>
    <submittedName>
        <fullName evidence="9">Carbohydrate ABC transporter membrane protein 2, CUT1 family</fullName>
    </submittedName>
</protein>
<dbReference type="PROSITE" id="PS50928">
    <property type="entry name" value="ABC_TM1"/>
    <property type="match status" value="1"/>
</dbReference>
<feature type="transmembrane region" description="Helical" evidence="7">
    <location>
        <begin position="112"/>
        <end position="133"/>
    </location>
</feature>
<evidence type="ECO:0000256" key="1">
    <source>
        <dbReference type="ARBA" id="ARBA00004651"/>
    </source>
</evidence>
<dbReference type="SUPFAM" id="SSF161098">
    <property type="entry name" value="MetI-like"/>
    <property type="match status" value="1"/>
</dbReference>
<keyword evidence="6 7" id="KW-0472">Membrane</keyword>
<dbReference type="EMBL" id="LT670849">
    <property type="protein sequence ID" value="SHN69803.1"/>
    <property type="molecule type" value="Genomic_DNA"/>
</dbReference>
<accession>A0A1M7TGM6</accession>
<feature type="transmembrane region" description="Helical" evidence="7">
    <location>
        <begin position="81"/>
        <end position="100"/>
    </location>
</feature>
<dbReference type="GO" id="GO:0055085">
    <property type="term" value="P:transmembrane transport"/>
    <property type="evidence" value="ECO:0007669"/>
    <property type="project" value="InterPro"/>
</dbReference>
<keyword evidence="4 7" id="KW-0812">Transmembrane</keyword>
<proteinExistence type="inferred from homology"/>
<name>A0A1M7TGM6_9BRAD</name>
<evidence type="ECO:0000313" key="9">
    <source>
        <dbReference type="EMBL" id="SHN69803.1"/>
    </source>
</evidence>
<dbReference type="OrthoDB" id="9815445at2"/>
<evidence type="ECO:0000256" key="2">
    <source>
        <dbReference type="ARBA" id="ARBA00022448"/>
    </source>
</evidence>
<dbReference type="PANTHER" id="PTHR32243">
    <property type="entry name" value="MALTOSE TRANSPORT SYSTEM PERMEASE-RELATED"/>
    <property type="match status" value="1"/>
</dbReference>
<organism evidence="9 10">
    <name type="scientific">Bradyrhizobium erythrophlei</name>
    <dbReference type="NCBI Taxonomy" id="1437360"/>
    <lineage>
        <taxon>Bacteria</taxon>
        <taxon>Pseudomonadati</taxon>
        <taxon>Pseudomonadota</taxon>
        <taxon>Alphaproteobacteria</taxon>
        <taxon>Hyphomicrobiales</taxon>
        <taxon>Nitrobacteraceae</taxon>
        <taxon>Bradyrhizobium</taxon>
    </lineage>
</organism>
<evidence type="ECO:0000256" key="4">
    <source>
        <dbReference type="ARBA" id="ARBA00022692"/>
    </source>
</evidence>
<dbReference type="GO" id="GO:0005886">
    <property type="term" value="C:plasma membrane"/>
    <property type="evidence" value="ECO:0007669"/>
    <property type="project" value="UniProtKB-SubCell"/>
</dbReference>
<feature type="transmembrane region" description="Helical" evidence="7">
    <location>
        <begin position="249"/>
        <end position="268"/>
    </location>
</feature>
<evidence type="ECO:0000256" key="6">
    <source>
        <dbReference type="ARBA" id="ARBA00023136"/>
    </source>
</evidence>
<keyword evidence="2 7" id="KW-0813">Transport</keyword>
<evidence type="ECO:0000256" key="3">
    <source>
        <dbReference type="ARBA" id="ARBA00022475"/>
    </source>
</evidence>
<keyword evidence="3" id="KW-1003">Cell membrane</keyword>
<evidence type="ECO:0000259" key="8">
    <source>
        <dbReference type="PROSITE" id="PS50928"/>
    </source>
</evidence>
<feature type="transmembrane region" description="Helical" evidence="7">
    <location>
        <begin position="15"/>
        <end position="38"/>
    </location>
</feature>
<feature type="domain" description="ABC transmembrane type-1" evidence="8">
    <location>
        <begin position="77"/>
        <end position="268"/>
    </location>
</feature>
<evidence type="ECO:0000256" key="5">
    <source>
        <dbReference type="ARBA" id="ARBA00022989"/>
    </source>
</evidence>
<dbReference type="Pfam" id="PF00528">
    <property type="entry name" value="BPD_transp_1"/>
    <property type="match status" value="1"/>
</dbReference>
<dbReference type="InterPro" id="IPR035906">
    <property type="entry name" value="MetI-like_sf"/>
</dbReference>
<evidence type="ECO:0000256" key="7">
    <source>
        <dbReference type="RuleBase" id="RU363032"/>
    </source>
</evidence>
<dbReference type="RefSeq" id="WP_072817419.1">
    <property type="nucleotide sequence ID" value="NZ_LT670849.1"/>
</dbReference>
<reference evidence="10" key="1">
    <citation type="submission" date="2016-11" db="EMBL/GenBank/DDBJ databases">
        <authorList>
            <person name="Varghese N."/>
            <person name="Submissions S."/>
        </authorList>
    </citation>
    <scope>NUCLEOTIDE SEQUENCE [LARGE SCALE GENOMIC DNA]</scope>
    <source>
        <strain evidence="10">GAS401</strain>
    </source>
</reference>
<dbReference type="InterPro" id="IPR050901">
    <property type="entry name" value="BP-dep_ABC_trans_perm"/>
</dbReference>
<dbReference type="CDD" id="cd06261">
    <property type="entry name" value="TM_PBP2"/>
    <property type="match status" value="1"/>
</dbReference>
<comment type="similarity">
    <text evidence="7">Belongs to the binding-protein-dependent transport system permease family.</text>
</comment>
<dbReference type="PANTHER" id="PTHR32243:SF18">
    <property type="entry name" value="INNER MEMBRANE ABC TRANSPORTER PERMEASE PROTEIN YCJP"/>
    <property type="match status" value="1"/>
</dbReference>
<feature type="transmembrane region" description="Helical" evidence="7">
    <location>
        <begin position="145"/>
        <end position="164"/>
    </location>
</feature>
<dbReference type="Gene3D" id="1.10.3720.10">
    <property type="entry name" value="MetI-like"/>
    <property type="match status" value="1"/>
</dbReference>
<feature type="transmembrane region" description="Helical" evidence="7">
    <location>
        <begin position="192"/>
        <end position="214"/>
    </location>
</feature>
<dbReference type="Proteomes" id="UP000184096">
    <property type="component" value="Chromosome I"/>
</dbReference>
<gene>
    <name evidence="9" type="ORF">SAMN05444170_1615</name>
</gene>
<keyword evidence="10" id="KW-1185">Reference proteome</keyword>
<dbReference type="AlphaFoldDB" id="A0A1M7TGM6"/>
<sequence length="283" mass="31658">MKWPTLRETTTEARLILIGIPVLIWTMIPIYHMFLFAISPKEDAFSGKLWPEHPTLHNFEIVFYQQHYFLRDFWVQFGNSALIAASAGALTLVIATAAAFSISRLRVPGGRIVLNLALFTYFIPAAFLAVPMYRTMGNYGLLNSHWSLILAMVTIACPYAIWVLKQASDKLPVELDEAAVMDGATPLQIFRLVYLPLMMPSLVAIGTYAVLLAWNEYLYAFLLLSNDRDITLPVALGNFLSADDSPWELLMTTGFIYALPPAAIYYAFRRYMVGGLTAGAVKS</sequence>